<evidence type="ECO:0008006" key="4">
    <source>
        <dbReference type="Google" id="ProtNLM"/>
    </source>
</evidence>
<dbReference type="Pfam" id="PF01551">
    <property type="entry name" value="Peptidase_M23"/>
    <property type="match status" value="1"/>
</dbReference>
<reference evidence="3" key="1">
    <citation type="journal article" date="2015" name="Nature">
        <title>Complex archaea that bridge the gap between prokaryotes and eukaryotes.</title>
        <authorList>
            <person name="Spang A."/>
            <person name="Saw J.H."/>
            <person name="Jorgensen S.L."/>
            <person name="Zaremba-Niedzwiedzka K."/>
            <person name="Martijn J."/>
            <person name="Lind A.E."/>
            <person name="van Eijk R."/>
            <person name="Schleper C."/>
            <person name="Guy L."/>
            <person name="Ettema T.J."/>
        </authorList>
    </citation>
    <scope>NUCLEOTIDE SEQUENCE</scope>
</reference>
<dbReference type="InterPro" id="IPR050570">
    <property type="entry name" value="Cell_wall_metabolism_enzyme"/>
</dbReference>
<comment type="caution">
    <text evidence="3">The sequence shown here is derived from an EMBL/GenBank/DDBJ whole genome shotgun (WGS) entry which is preliminary data.</text>
</comment>
<dbReference type="InterPro" id="IPR016047">
    <property type="entry name" value="M23ase_b-sheet_dom"/>
</dbReference>
<dbReference type="Gene3D" id="2.70.70.10">
    <property type="entry name" value="Glucose Permease (Domain IIA)"/>
    <property type="match status" value="1"/>
</dbReference>
<feature type="domain" description="M23ase beta-sheet core" evidence="1">
    <location>
        <begin position="192"/>
        <end position="282"/>
    </location>
</feature>
<dbReference type="PANTHER" id="PTHR21666:SF270">
    <property type="entry name" value="MUREIN HYDROLASE ACTIVATOR ENVC"/>
    <property type="match status" value="1"/>
</dbReference>
<organism evidence="3">
    <name type="scientific">marine sediment metagenome</name>
    <dbReference type="NCBI Taxonomy" id="412755"/>
    <lineage>
        <taxon>unclassified sequences</taxon>
        <taxon>metagenomes</taxon>
        <taxon>ecological metagenomes</taxon>
    </lineage>
</organism>
<proteinExistence type="predicted"/>
<gene>
    <name evidence="3" type="ORF">LCGC14_2805790</name>
</gene>
<dbReference type="AlphaFoldDB" id="A0A0F9AUR0"/>
<dbReference type="EMBL" id="LAZR01052780">
    <property type="protein sequence ID" value="KKK82199.1"/>
    <property type="molecule type" value="Genomic_DNA"/>
</dbReference>
<evidence type="ECO:0000259" key="1">
    <source>
        <dbReference type="Pfam" id="PF01551"/>
    </source>
</evidence>
<dbReference type="Pfam" id="PF13026">
    <property type="entry name" value="DUF3887"/>
    <property type="match status" value="1"/>
</dbReference>
<protein>
    <recommendedName>
        <fullName evidence="4">Peptidase M23 domain-containing protein</fullName>
    </recommendedName>
</protein>
<evidence type="ECO:0000313" key="3">
    <source>
        <dbReference type="EMBL" id="KKK82199.1"/>
    </source>
</evidence>
<dbReference type="Gene3D" id="3.10.450.590">
    <property type="match status" value="1"/>
</dbReference>
<evidence type="ECO:0000259" key="2">
    <source>
        <dbReference type="Pfam" id="PF13026"/>
    </source>
</evidence>
<dbReference type="PANTHER" id="PTHR21666">
    <property type="entry name" value="PEPTIDASE-RELATED"/>
    <property type="match status" value="1"/>
</dbReference>
<feature type="domain" description="DUF3887" evidence="2">
    <location>
        <begin position="34"/>
        <end position="117"/>
    </location>
</feature>
<dbReference type="InterPro" id="IPR024981">
    <property type="entry name" value="DUF3887"/>
</dbReference>
<name>A0A0F9AUR0_9ZZZZ</name>
<dbReference type="SUPFAM" id="SSF51261">
    <property type="entry name" value="Duplicated hybrid motif"/>
    <property type="match status" value="1"/>
</dbReference>
<dbReference type="InterPro" id="IPR011055">
    <property type="entry name" value="Dup_hybrid_motif"/>
</dbReference>
<dbReference type="GO" id="GO:0004222">
    <property type="term" value="F:metalloendopeptidase activity"/>
    <property type="evidence" value="ECO:0007669"/>
    <property type="project" value="TreeGrafter"/>
</dbReference>
<dbReference type="CDD" id="cd12797">
    <property type="entry name" value="M23_peptidase"/>
    <property type="match status" value="1"/>
</dbReference>
<accession>A0A0F9AUR0</accession>
<sequence>MKRSIIAFFIVLVIGSAFADQRPTDRFEKVVNRMVEAINAADYDAIGQDFGEVMRDALPPAKPIPFFKGIESQYGKIKKLNTGRFVPPYTAIFPARFERGVLDIKIVLDNNDKIIGLLFSPHTPAPKKHQTKLSLPLRGEWLVFWGGDTKELNQQHHDTPNQRFAFDFLVVDKTGKTHKVERRSNEDYYAFGKEILSPADGVVTDVISGVRDNTPGSMNPYSALGNAVFIRHREHEVSVLAHFKQGSIKVKVGDKVKKGQLIGLCGNSGNSSEPHLHYHLQNTPIIQDGKGIKCIFDELILLRKGKQTTKRNYSPVKGDIINSKGTLP</sequence>